<evidence type="ECO:0000256" key="1">
    <source>
        <dbReference type="SAM" id="MobiDB-lite"/>
    </source>
</evidence>
<organism evidence="2 3">
    <name type="scientific">Phyllosticta citriasiana</name>
    <dbReference type="NCBI Taxonomy" id="595635"/>
    <lineage>
        <taxon>Eukaryota</taxon>
        <taxon>Fungi</taxon>
        <taxon>Dikarya</taxon>
        <taxon>Ascomycota</taxon>
        <taxon>Pezizomycotina</taxon>
        <taxon>Dothideomycetes</taxon>
        <taxon>Dothideomycetes incertae sedis</taxon>
        <taxon>Botryosphaeriales</taxon>
        <taxon>Phyllostictaceae</taxon>
        <taxon>Phyllosticta</taxon>
    </lineage>
</organism>
<feature type="region of interest" description="Disordered" evidence="1">
    <location>
        <begin position="497"/>
        <end position="577"/>
    </location>
</feature>
<feature type="compositionally biased region" description="Low complexity" evidence="1">
    <location>
        <begin position="59"/>
        <end position="75"/>
    </location>
</feature>
<sequence length="677" mass="76435">MPLSSGHPSFKTLFHPLSVTTAAEHTMVSPRALLSCRTQVFEQSTHADNHEQTKDNSDPSDASASTSEADTADGANTTAMPGPSPEIAQYIHSLIYQIPEIRQLVEAQGAAIQQHNEVLGHTQSKFDELAAQLGEVTKRIAHLAEHEEGEMLEHSGASPPKTSPLAKDVQDLQQEVKKMRGELFNLQSKAVKYESLVSRGAADSSAAQRPGLPTRPKLPAASTAAGSEIPKAPASMRQQNHHRSAQDVDAMNNKLRGLIGEIENLKKDQQNPSQPRNQLAKVPEKLPTIQNNQLVKRKDNDKLVLKSSSTQSQSMTVFNGKVRSEFITGCRQRLLFEGRTAIEEFVKRHEYEVAMRQNGAGIHASRKNFSVGRSSRFPFQSKWTKTDGQFDSRFRFAETAKLHTNMNFWNGRIINALDQAAMKGREKAGVKVVKDLVHQMERHRAGEVSVPEQCIKWEVNHEGIEIIKSWFKWTDDLFDELRRHELLEVPGIPNATFARTNDDRSKWEPASKRLMGSPPSHYDGAKRQVPNSFNSSSKRRAISPARHDNAKRHAPGVFSSPIKRRAASPPSSPYSVHDTRRHDFDVFRPFDKRRALSPLSDAEIARRHADSFLKNLDLQEASLTHHSHQYRSPRGEPYRVPEYHRDRDYYGPGTNIRSDFYPDMPIQERRFRRGDYM</sequence>
<keyword evidence="3" id="KW-1185">Reference proteome</keyword>
<feature type="region of interest" description="Disordered" evidence="1">
    <location>
        <begin position="624"/>
        <end position="644"/>
    </location>
</feature>
<name>A0ABR1KBI0_9PEZI</name>
<dbReference type="EMBL" id="JBBPHU010000012">
    <property type="protein sequence ID" value="KAK7511569.1"/>
    <property type="molecule type" value="Genomic_DNA"/>
</dbReference>
<reference evidence="2 3" key="1">
    <citation type="submission" date="2024-04" db="EMBL/GenBank/DDBJ databases">
        <title>Phyllosticta paracitricarpa is synonymous to the EU quarantine fungus P. citricarpa based on phylogenomic analyses.</title>
        <authorList>
            <consortium name="Lawrence Berkeley National Laboratory"/>
            <person name="Van Ingen-Buijs V.A."/>
            <person name="Van Westerhoven A.C."/>
            <person name="Haridas S."/>
            <person name="Skiadas P."/>
            <person name="Martin F."/>
            <person name="Groenewald J.Z."/>
            <person name="Crous P.W."/>
            <person name="Seidl M.F."/>
        </authorList>
    </citation>
    <scope>NUCLEOTIDE SEQUENCE [LARGE SCALE GENOMIC DNA]</scope>
    <source>
        <strain evidence="2 3">CBS 123371</strain>
    </source>
</reference>
<feature type="region of interest" description="Disordered" evidence="1">
    <location>
        <begin position="45"/>
        <end position="84"/>
    </location>
</feature>
<dbReference type="Proteomes" id="UP001363622">
    <property type="component" value="Unassembled WGS sequence"/>
</dbReference>
<comment type="caution">
    <text evidence="2">The sequence shown here is derived from an EMBL/GenBank/DDBJ whole genome shotgun (WGS) entry which is preliminary data.</text>
</comment>
<proteinExistence type="predicted"/>
<feature type="compositionally biased region" description="Basic and acidic residues" evidence="1">
    <location>
        <begin position="45"/>
        <end position="57"/>
    </location>
</feature>
<feature type="region of interest" description="Disordered" evidence="1">
    <location>
        <begin position="201"/>
        <end position="248"/>
    </location>
</feature>
<gene>
    <name evidence="2" type="ORF">IWZ03DRAFT_63252</name>
</gene>
<evidence type="ECO:0000313" key="2">
    <source>
        <dbReference type="EMBL" id="KAK7511569.1"/>
    </source>
</evidence>
<accession>A0ABR1KBI0</accession>
<feature type="compositionally biased region" description="Basic and acidic residues" evidence="1">
    <location>
        <begin position="500"/>
        <end position="511"/>
    </location>
</feature>
<protein>
    <submittedName>
        <fullName evidence="2">Uncharacterized protein</fullName>
    </submittedName>
</protein>
<evidence type="ECO:0000313" key="3">
    <source>
        <dbReference type="Proteomes" id="UP001363622"/>
    </source>
</evidence>
<feature type="compositionally biased region" description="Basic and acidic residues" evidence="1">
    <location>
        <begin position="633"/>
        <end position="644"/>
    </location>
</feature>